<evidence type="ECO:0000259" key="4">
    <source>
        <dbReference type="PROSITE" id="PS51202"/>
    </source>
</evidence>
<evidence type="ECO:0000256" key="2">
    <source>
        <dbReference type="ARBA" id="ARBA00023065"/>
    </source>
</evidence>
<dbReference type="InterPro" id="IPR050721">
    <property type="entry name" value="Trk_Ktr_HKT_K-transport"/>
</dbReference>
<dbReference type="PROSITE" id="PS51201">
    <property type="entry name" value="RCK_N"/>
    <property type="match status" value="1"/>
</dbReference>
<reference evidence="5" key="1">
    <citation type="submission" date="2019-08" db="EMBL/GenBank/DDBJ databases">
        <authorList>
            <person name="Kucharzyk K."/>
            <person name="Murdoch R.W."/>
            <person name="Higgins S."/>
            <person name="Loffler F."/>
        </authorList>
    </citation>
    <scope>NUCLEOTIDE SEQUENCE</scope>
</reference>
<dbReference type="PROSITE" id="PS51202">
    <property type="entry name" value="RCK_C"/>
    <property type="match status" value="1"/>
</dbReference>
<dbReference type="PANTHER" id="PTHR43833:SF5">
    <property type="entry name" value="TRK SYSTEM POTASSIUM UPTAKE PROTEIN TRKA"/>
    <property type="match status" value="1"/>
</dbReference>
<dbReference type="AlphaFoldDB" id="A0A644WTJ3"/>
<dbReference type="Pfam" id="PF02254">
    <property type="entry name" value="TrkA_N"/>
    <property type="match status" value="1"/>
</dbReference>
<feature type="domain" description="RCK C-terminal" evidence="4">
    <location>
        <begin position="137"/>
        <end position="219"/>
    </location>
</feature>
<dbReference type="GO" id="GO:0008324">
    <property type="term" value="F:monoatomic cation transmembrane transporter activity"/>
    <property type="evidence" value="ECO:0007669"/>
    <property type="project" value="InterPro"/>
</dbReference>
<dbReference type="SUPFAM" id="SSF116726">
    <property type="entry name" value="TrkA C-terminal domain-like"/>
    <property type="match status" value="1"/>
</dbReference>
<dbReference type="Gene3D" id="3.40.50.720">
    <property type="entry name" value="NAD(P)-binding Rossmann-like Domain"/>
    <property type="match status" value="1"/>
</dbReference>
<protein>
    <submittedName>
        <fullName evidence="5">Trk system potassium uptake protein TrkA</fullName>
    </submittedName>
</protein>
<accession>A0A644WTJ3</accession>
<evidence type="ECO:0000259" key="3">
    <source>
        <dbReference type="PROSITE" id="PS51201"/>
    </source>
</evidence>
<dbReference type="InterPro" id="IPR006037">
    <property type="entry name" value="RCK_C"/>
</dbReference>
<keyword evidence="2" id="KW-0406">Ion transport</keyword>
<evidence type="ECO:0000313" key="5">
    <source>
        <dbReference type="EMBL" id="MPM07245.1"/>
    </source>
</evidence>
<dbReference type="PANTHER" id="PTHR43833">
    <property type="entry name" value="POTASSIUM CHANNEL PROTEIN 2-RELATED-RELATED"/>
    <property type="match status" value="1"/>
</dbReference>
<dbReference type="GO" id="GO:0006813">
    <property type="term" value="P:potassium ion transport"/>
    <property type="evidence" value="ECO:0007669"/>
    <property type="project" value="InterPro"/>
</dbReference>
<proteinExistence type="predicted"/>
<dbReference type="InterPro" id="IPR003148">
    <property type="entry name" value="RCK_N"/>
</dbReference>
<dbReference type="EMBL" id="VSSQ01001314">
    <property type="protein sequence ID" value="MPM07245.1"/>
    <property type="molecule type" value="Genomic_DNA"/>
</dbReference>
<dbReference type="Gene3D" id="3.30.70.1450">
    <property type="entry name" value="Regulator of K+ conductance, C-terminal domain"/>
    <property type="match status" value="1"/>
</dbReference>
<dbReference type="InterPro" id="IPR036291">
    <property type="entry name" value="NAD(P)-bd_dom_sf"/>
</dbReference>
<gene>
    <name evidence="5" type="primary">trkA_16</name>
    <name evidence="5" type="ORF">SDC9_53551</name>
</gene>
<dbReference type="Pfam" id="PF02080">
    <property type="entry name" value="TrkA_C"/>
    <property type="match status" value="1"/>
</dbReference>
<feature type="domain" description="RCK N-terminal" evidence="3">
    <location>
        <begin position="1"/>
        <end position="118"/>
    </location>
</feature>
<keyword evidence="1" id="KW-0813">Transport</keyword>
<sequence length="222" mass="24165">MKIVIVGNGAKVNFLADSLLKKGHKLVVINNDLDECEKLSQTKDVMVIHGEGSKKFILEDADVFGFDLMIAVKSNDPDNLVICLLAKKILGIKRAFATVSNPRNVEVFKKLGINTAVSATFELSSIIEQMAFADQIIHYMPLEEEKLQLLEVVVDKNCKACGSQIMDLGLPLDSIIGCIVRGNNTIVPNGRTEIHEGDKLMIFTNKSSHEATLAALTGGVLS</sequence>
<evidence type="ECO:0000256" key="1">
    <source>
        <dbReference type="ARBA" id="ARBA00022448"/>
    </source>
</evidence>
<dbReference type="InterPro" id="IPR036721">
    <property type="entry name" value="RCK_C_sf"/>
</dbReference>
<organism evidence="5">
    <name type="scientific">bioreactor metagenome</name>
    <dbReference type="NCBI Taxonomy" id="1076179"/>
    <lineage>
        <taxon>unclassified sequences</taxon>
        <taxon>metagenomes</taxon>
        <taxon>ecological metagenomes</taxon>
    </lineage>
</organism>
<name>A0A644WTJ3_9ZZZZ</name>
<dbReference type="SUPFAM" id="SSF51735">
    <property type="entry name" value="NAD(P)-binding Rossmann-fold domains"/>
    <property type="match status" value="1"/>
</dbReference>
<comment type="caution">
    <text evidence="5">The sequence shown here is derived from an EMBL/GenBank/DDBJ whole genome shotgun (WGS) entry which is preliminary data.</text>
</comment>